<feature type="compositionally biased region" description="Low complexity" evidence="1">
    <location>
        <begin position="19"/>
        <end position="44"/>
    </location>
</feature>
<evidence type="ECO:0000313" key="2">
    <source>
        <dbReference type="EMBL" id="TCB90779.1"/>
    </source>
</evidence>
<feature type="non-terminal residue" evidence="2">
    <location>
        <position position="1"/>
    </location>
</feature>
<dbReference type="AlphaFoldDB" id="A0A4R0G610"/>
<proteinExistence type="predicted"/>
<sequence length="73" mass="7413">PRATRAAAPFPYATLFHSGPAARRPGGPAARRPGGAAARRPAARQANSPAGQRSGRAVNLTETANKAQVSSLP</sequence>
<dbReference type="EMBL" id="SJJR01000027">
    <property type="protein sequence ID" value="TCB90779.1"/>
    <property type="molecule type" value="Genomic_DNA"/>
</dbReference>
<feature type="region of interest" description="Disordered" evidence="1">
    <location>
        <begin position="1"/>
        <end position="73"/>
    </location>
</feature>
<comment type="caution">
    <text evidence="2">The sequence shown here is derived from an EMBL/GenBank/DDBJ whole genome shotgun (WGS) entry which is preliminary data.</text>
</comment>
<gene>
    <name evidence="2" type="ORF">E0H26_26690</name>
</gene>
<organism evidence="2 3">
    <name type="scientific">Micromonospora zingiberis</name>
    <dbReference type="NCBI Taxonomy" id="2053011"/>
    <lineage>
        <taxon>Bacteria</taxon>
        <taxon>Bacillati</taxon>
        <taxon>Actinomycetota</taxon>
        <taxon>Actinomycetes</taxon>
        <taxon>Micromonosporales</taxon>
        <taxon>Micromonosporaceae</taxon>
        <taxon>Micromonospora</taxon>
    </lineage>
</organism>
<feature type="compositionally biased region" description="Polar residues" evidence="1">
    <location>
        <begin position="60"/>
        <end position="73"/>
    </location>
</feature>
<evidence type="ECO:0000256" key="1">
    <source>
        <dbReference type="SAM" id="MobiDB-lite"/>
    </source>
</evidence>
<protein>
    <submittedName>
        <fullName evidence="2">Uncharacterized protein</fullName>
    </submittedName>
</protein>
<evidence type="ECO:0000313" key="3">
    <source>
        <dbReference type="Proteomes" id="UP000292274"/>
    </source>
</evidence>
<keyword evidence="3" id="KW-1185">Reference proteome</keyword>
<name>A0A4R0G610_9ACTN</name>
<accession>A0A4R0G610</accession>
<reference evidence="2 3" key="1">
    <citation type="submission" date="2019-02" db="EMBL/GenBank/DDBJ databases">
        <title>Jishengella sp. nov., isolated from a root of Zingiber montanum.</title>
        <authorList>
            <person name="Kuncharoen N."/>
            <person name="Kudo T."/>
            <person name="Masahiro Y."/>
            <person name="Ohkuma M."/>
            <person name="Tanasupawat S."/>
        </authorList>
    </citation>
    <scope>NUCLEOTIDE SEQUENCE [LARGE SCALE GENOMIC DNA]</scope>
    <source>
        <strain evidence="2 3">PLAI 1-1</strain>
    </source>
</reference>
<dbReference type="Proteomes" id="UP000292274">
    <property type="component" value="Unassembled WGS sequence"/>
</dbReference>